<organism evidence="3 4">
    <name type="scientific">Mycolicibacterium hassiacum (strain DSM 44199 / CIP 105218 / JCM 12690 / 3849)</name>
    <name type="common">Mycobacterium hassiacum</name>
    <dbReference type="NCBI Taxonomy" id="1122247"/>
    <lineage>
        <taxon>Bacteria</taxon>
        <taxon>Bacillati</taxon>
        <taxon>Actinomycetota</taxon>
        <taxon>Actinomycetes</taxon>
        <taxon>Mycobacteriales</taxon>
        <taxon>Mycobacteriaceae</taxon>
        <taxon>Mycolicibacterium</taxon>
    </lineage>
</organism>
<keyword evidence="2" id="KW-1133">Transmembrane helix</keyword>
<dbReference type="Proteomes" id="UP000006265">
    <property type="component" value="Unassembled WGS sequence"/>
</dbReference>
<reference evidence="3 4" key="1">
    <citation type="journal article" date="2012" name="J. Bacteriol.">
        <title>Genome sequence of Mycobacterium hassiacum DSM 44199, a rare source of heat-stable mycobacterial proteins.</title>
        <authorList>
            <person name="Tiago I."/>
            <person name="Maranha A."/>
            <person name="Mendes V."/>
            <person name="Alarico S."/>
            <person name="Moynihan P.J."/>
            <person name="Clarke A.J."/>
            <person name="Macedo-Ribeiro S."/>
            <person name="Pereira P.J."/>
            <person name="Empadinhas N."/>
        </authorList>
    </citation>
    <scope>NUCLEOTIDE SEQUENCE [LARGE SCALE GENOMIC DNA]</scope>
    <source>
        <strain evidence="4">DSM 44199 / CIP 105218 / JCM 12690 / 3849</strain>
    </source>
</reference>
<name>K5BET1_MYCHD</name>
<dbReference type="AlphaFoldDB" id="K5BET1"/>
<evidence type="ECO:0000313" key="3">
    <source>
        <dbReference type="EMBL" id="EKF22586.1"/>
    </source>
</evidence>
<feature type="transmembrane region" description="Helical" evidence="2">
    <location>
        <begin position="23"/>
        <end position="42"/>
    </location>
</feature>
<proteinExistence type="predicted"/>
<comment type="caution">
    <text evidence="3">The sequence shown here is derived from an EMBL/GenBank/DDBJ whole genome shotgun (WGS) entry which is preliminary data.</text>
</comment>
<accession>K5BET1</accession>
<feature type="transmembrane region" description="Helical" evidence="2">
    <location>
        <begin position="92"/>
        <end position="112"/>
    </location>
</feature>
<keyword evidence="2" id="KW-0812">Transmembrane</keyword>
<feature type="compositionally biased region" description="Low complexity" evidence="1">
    <location>
        <begin position="291"/>
        <end position="315"/>
    </location>
</feature>
<evidence type="ECO:0000256" key="1">
    <source>
        <dbReference type="SAM" id="MobiDB-lite"/>
    </source>
</evidence>
<gene>
    <name evidence="3" type="ORF">C731_3326</name>
</gene>
<feature type="transmembrane region" description="Helical" evidence="2">
    <location>
        <begin position="54"/>
        <end position="72"/>
    </location>
</feature>
<keyword evidence="2" id="KW-0472">Membrane</keyword>
<evidence type="ECO:0000256" key="2">
    <source>
        <dbReference type="SAM" id="Phobius"/>
    </source>
</evidence>
<feature type="compositionally biased region" description="Basic and acidic residues" evidence="1">
    <location>
        <begin position="144"/>
        <end position="165"/>
    </location>
</feature>
<dbReference type="STRING" id="1122247.GCA_000379865_04270"/>
<feature type="compositionally biased region" description="Basic and acidic residues" evidence="1">
    <location>
        <begin position="325"/>
        <end position="345"/>
    </location>
</feature>
<evidence type="ECO:0000313" key="4">
    <source>
        <dbReference type="Proteomes" id="UP000006265"/>
    </source>
</evidence>
<dbReference type="PATRIC" id="fig|1122247.3.peg.3189"/>
<dbReference type="InterPro" id="IPR046672">
    <property type="entry name" value="DUF6542"/>
</dbReference>
<dbReference type="EMBL" id="AMRA01000095">
    <property type="protein sequence ID" value="EKF22586.1"/>
    <property type="molecule type" value="Genomic_DNA"/>
</dbReference>
<feature type="region of interest" description="Disordered" evidence="1">
    <location>
        <begin position="139"/>
        <end position="351"/>
    </location>
</feature>
<dbReference type="Pfam" id="PF20177">
    <property type="entry name" value="DUF6542"/>
    <property type="match status" value="1"/>
</dbReference>
<protein>
    <submittedName>
        <fullName evidence="3">Putative membrane protein</fullName>
    </submittedName>
</protein>
<dbReference type="eggNOG" id="ENOG50348VF">
    <property type="taxonomic scope" value="Bacteria"/>
</dbReference>
<sequence length="351" mass="38967">MLIAATLTAVGFAYDAGTGANKLSAVFAGCYVLGCVLAVLAVRQNGLFTAVIQPPLLLFVSVPTAYLLMTGSNVSNLRDTLINCAYPLIERFPLMFFTSAGVLLIGLLRWYVGTKGRRAAPAGDATGIAATLRSRLATLMPRTGSDRAAARTRTRERARTGERARARTRQTAEAAARRRSPAERAARGSRATTASARRTKSAERSAASRSRHTRPPETEIMPSAADRPWRPRRQGQPPAEPRRRSQPQRRVPPEHRSGYERPERSRRSDDRRYGDRYGDRYDDGLPLEPHSGNGSRNGSSRSRARSSRNGSTTNTHHPVSRVRYRGVDPDQDYRPQRSAREHDVESWEYDI</sequence>
<feature type="compositionally biased region" description="Basic and acidic residues" evidence="1">
    <location>
        <begin position="251"/>
        <end position="283"/>
    </location>
</feature>
<keyword evidence="4" id="KW-1185">Reference proteome</keyword>